<keyword evidence="4 13" id="KW-0812">Transmembrane</keyword>
<evidence type="ECO:0000256" key="2">
    <source>
        <dbReference type="ARBA" id="ARBA00005377"/>
    </source>
</evidence>
<keyword evidence="3" id="KW-0444">Lipid biosynthesis</keyword>
<reference evidence="14 15" key="1">
    <citation type="journal article" date="2020" name="bioRxiv">
        <title>Metabolic contributions of an alphaproteobacterial endosymbiont in the apicomplexan Cardiosporidium cionae.</title>
        <authorList>
            <person name="Hunter E.S."/>
            <person name="Paight C.J."/>
            <person name="Lane C.E."/>
        </authorList>
    </citation>
    <scope>NUCLEOTIDE SEQUENCE [LARGE SCALE GENOMIC DNA]</scope>
    <source>
        <strain evidence="14">ESH_2018</strain>
    </source>
</reference>
<keyword evidence="15" id="KW-1185">Reference proteome</keyword>
<name>A0ABQ7JDS4_9APIC</name>
<dbReference type="EMBL" id="JADAQX010000077">
    <property type="protein sequence ID" value="KAF8822155.1"/>
    <property type="molecule type" value="Genomic_DNA"/>
</dbReference>
<keyword evidence="7 13" id="KW-1133">Transmembrane helix</keyword>
<evidence type="ECO:0000256" key="5">
    <source>
        <dbReference type="ARBA" id="ARBA00022824"/>
    </source>
</evidence>
<evidence type="ECO:0000256" key="6">
    <source>
        <dbReference type="ARBA" id="ARBA00022955"/>
    </source>
</evidence>
<evidence type="ECO:0000256" key="13">
    <source>
        <dbReference type="SAM" id="Phobius"/>
    </source>
</evidence>
<feature type="transmembrane region" description="Helical" evidence="13">
    <location>
        <begin position="80"/>
        <end position="96"/>
    </location>
</feature>
<organism evidence="14 15">
    <name type="scientific">Cardiosporidium cionae</name>
    <dbReference type="NCBI Taxonomy" id="476202"/>
    <lineage>
        <taxon>Eukaryota</taxon>
        <taxon>Sar</taxon>
        <taxon>Alveolata</taxon>
        <taxon>Apicomplexa</taxon>
        <taxon>Aconoidasida</taxon>
        <taxon>Nephromycida</taxon>
        <taxon>Cardiosporidium</taxon>
    </lineage>
</organism>
<feature type="transmembrane region" description="Helical" evidence="13">
    <location>
        <begin position="12"/>
        <end position="33"/>
    </location>
</feature>
<keyword evidence="8" id="KW-0756">Sterol biosynthesis</keyword>
<dbReference type="Proteomes" id="UP000823046">
    <property type="component" value="Unassembled WGS sequence"/>
</dbReference>
<evidence type="ECO:0000256" key="3">
    <source>
        <dbReference type="ARBA" id="ARBA00022516"/>
    </source>
</evidence>
<comment type="caution">
    <text evidence="14">The sequence shown here is derived from an EMBL/GenBank/DDBJ whole genome shotgun (WGS) entry which is preliminary data.</text>
</comment>
<evidence type="ECO:0000256" key="10">
    <source>
        <dbReference type="ARBA" id="ARBA00023136"/>
    </source>
</evidence>
<evidence type="ECO:0000256" key="12">
    <source>
        <dbReference type="ARBA" id="ARBA00023221"/>
    </source>
</evidence>
<evidence type="ECO:0000256" key="4">
    <source>
        <dbReference type="ARBA" id="ARBA00022692"/>
    </source>
</evidence>
<dbReference type="PANTHER" id="PTHR15451">
    <property type="entry name" value="ERGOSTEROL BIOSYNTHETIC PROTEIN 28-RELATED"/>
    <property type="match status" value="1"/>
</dbReference>
<dbReference type="PANTHER" id="PTHR15451:SF19">
    <property type="entry name" value="ERGOSTEROL BIOSYNTHETIC PROTEIN 28 HOMOLOG"/>
    <property type="match status" value="1"/>
</dbReference>
<keyword evidence="5" id="KW-0256">Endoplasmic reticulum</keyword>
<keyword evidence="10 13" id="KW-0472">Membrane</keyword>
<protein>
    <submittedName>
        <fullName evidence="14">Ergosterol biosynthetic protein 28</fullName>
    </submittedName>
</protein>
<evidence type="ECO:0000256" key="11">
    <source>
        <dbReference type="ARBA" id="ARBA00023166"/>
    </source>
</evidence>
<dbReference type="InterPro" id="IPR005352">
    <property type="entry name" value="Erg28"/>
</dbReference>
<proteinExistence type="inferred from homology"/>
<comment type="similarity">
    <text evidence="2">Belongs to the ERG28 family.</text>
</comment>
<evidence type="ECO:0000313" key="14">
    <source>
        <dbReference type="EMBL" id="KAF8822155.1"/>
    </source>
</evidence>
<keyword evidence="12" id="KW-0753">Steroid metabolism</keyword>
<accession>A0ABQ7JDS4</accession>
<evidence type="ECO:0000313" key="15">
    <source>
        <dbReference type="Proteomes" id="UP000823046"/>
    </source>
</evidence>
<evidence type="ECO:0000256" key="1">
    <source>
        <dbReference type="ARBA" id="ARBA00004477"/>
    </source>
</evidence>
<feature type="transmembrane region" description="Helical" evidence="13">
    <location>
        <begin position="53"/>
        <end position="73"/>
    </location>
</feature>
<comment type="subcellular location">
    <subcellularLocation>
        <location evidence="1">Endoplasmic reticulum membrane</location>
        <topology evidence="1">Multi-pass membrane protein</topology>
    </subcellularLocation>
</comment>
<evidence type="ECO:0000256" key="9">
    <source>
        <dbReference type="ARBA" id="ARBA00023098"/>
    </source>
</evidence>
<dbReference type="Pfam" id="PF03694">
    <property type="entry name" value="Erg28"/>
    <property type="match status" value="1"/>
</dbReference>
<keyword evidence="11" id="KW-1207">Sterol metabolism</keyword>
<evidence type="ECO:0000256" key="8">
    <source>
        <dbReference type="ARBA" id="ARBA00023011"/>
    </source>
</evidence>
<gene>
    <name evidence="14" type="ORF">IE077_000900</name>
</gene>
<sequence length="135" mass="15399">MGSPKITVETRLLRGWLFLCGIFRLYSVYLGYFDVETIRRGLFSNAGHSVSDLYGRTFSTWTALSCILCFATAYKIENTALILVTFGSFCLVLFHFGLEIFFFRTIGMTQSIAPSVIAVYLEKVRKRVFYAPDPF</sequence>
<keyword evidence="6" id="KW-0752">Steroid biosynthesis</keyword>
<keyword evidence="9" id="KW-0443">Lipid metabolism</keyword>
<evidence type="ECO:0000256" key="7">
    <source>
        <dbReference type="ARBA" id="ARBA00022989"/>
    </source>
</evidence>